<dbReference type="Pfam" id="PF09290">
    <property type="entry name" value="AcetDehyd-dimer"/>
    <property type="match status" value="1"/>
</dbReference>
<dbReference type="SUPFAM" id="SSF51735">
    <property type="entry name" value="NAD(P)-binding Rossmann-fold domains"/>
    <property type="match status" value="1"/>
</dbReference>
<dbReference type="InterPro" id="IPR036291">
    <property type="entry name" value="NAD(P)-bd_dom_sf"/>
</dbReference>
<dbReference type="Gene3D" id="3.40.50.720">
    <property type="entry name" value="NAD(P)-binding Rossmann-like Domain"/>
    <property type="match status" value="1"/>
</dbReference>
<protein>
    <recommendedName>
        <fullName evidence="3">Semialdehyde dehydrogenase NAD-binding domain-containing protein</fullName>
    </recommendedName>
</protein>
<dbReference type="NCBIfam" id="NF006157">
    <property type="entry name" value="PRK08300.1"/>
    <property type="match status" value="1"/>
</dbReference>
<dbReference type="AlphaFoldDB" id="A0A0F8WFL6"/>
<dbReference type="NCBIfam" id="TIGR03215">
    <property type="entry name" value="ac_ald_DH_ac"/>
    <property type="match status" value="1"/>
</dbReference>
<dbReference type="SUPFAM" id="SSF55347">
    <property type="entry name" value="Glyceraldehyde-3-phosphate dehydrogenase-like, C-terminal domain"/>
    <property type="match status" value="1"/>
</dbReference>
<keyword evidence="2" id="KW-0520">NAD</keyword>
<dbReference type="SMART" id="SM00859">
    <property type="entry name" value="Semialdhyde_dh"/>
    <property type="match status" value="1"/>
</dbReference>
<dbReference type="Gene3D" id="3.30.360.10">
    <property type="entry name" value="Dihydrodipicolinate Reductase, domain 2"/>
    <property type="match status" value="1"/>
</dbReference>
<reference evidence="4" key="1">
    <citation type="journal article" date="2015" name="Nature">
        <title>Complex archaea that bridge the gap between prokaryotes and eukaryotes.</title>
        <authorList>
            <person name="Spang A."/>
            <person name="Saw J.H."/>
            <person name="Jorgensen S.L."/>
            <person name="Zaremba-Niedzwiedzka K."/>
            <person name="Martijn J."/>
            <person name="Lind A.E."/>
            <person name="van Eijk R."/>
            <person name="Schleper C."/>
            <person name="Guy L."/>
            <person name="Ettema T.J."/>
        </authorList>
    </citation>
    <scope>NUCLEOTIDE SEQUENCE</scope>
</reference>
<dbReference type="InterPro" id="IPR015426">
    <property type="entry name" value="Acetylaldehyde_DH_C"/>
</dbReference>
<feature type="domain" description="Semialdehyde dehydrogenase NAD-binding" evidence="3">
    <location>
        <begin position="5"/>
        <end position="118"/>
    </location>
</feature>
<name>A0A0F8WFL6_9ZZZZ</name>
<dbReference type="CDD" id="cd23933">
    <property type="entry name" value="ALDH_C"/>
    <property type="match status" value="1"/>
</dbReference>
<dbReference type="HAMAP" id="MF_01657">
    <property type="entry name" value="Ac_ald_DH_ac"/>
    <property type="match status" value="1"/>
</dbReference>
<evidence type="ECO:0000313" key="4">
    <source>
        <dbReference type="EMBL" id="KKK55368.1"/>
    </source>
</evidence>
<comment type="similarity">
    <text evidence="1">Belongs to the acetaldehyde dehydrogenase family.</text>
</comment>
<proteinExistence type="inferred from homology"/>
<gene>
    <name evidence="4" type="ORF">LCGC14_3075240</name>
</gene>
<dbReference type="PIRSF" id="PIRSF015689">
    <property type="entry name" value="Actaldh_dh_actl"/>
    <property type="match status" value="1"/>
</dbReference>
<accession>A0A0F8WFL6</accession>
<dbReference type="EMBL" id="LAZR01065523">
    <property type="protein sequence ID" value="KKK55368.1"/>
    <property type="molecule type" value="Genomic_DNA"/>
</dbReference>
<organism evidence="4">
    <name type="scientific">marine sediment metagenome</name>
    <dbReference type="NCBI Taxonomy" id="412755"/>
    <lineage>
        <taxon>unclassified sequences</taxon>
        <taxon>metagenomes</taxon>
        <taxon>ecological metagenomes</taxon>
    </lineage>
</organism>
<dbReference type="GO" id="GO:0051287">
    <property type="term" value="F:NAD binding"/>
    <property type="evidence" value="ECO:0007669"/>
    <property type="project" value="InterPro"/>
</dbReference>
<evidence type="ECO:0000259" key="3">
    <source>
        <dbReference type="SMART" id="SM00859"/>
    </source>
</evidence>
<evidence type="ECO:0000256" key="1">
    <source>
        <dbReference type="ARBA" id="ARBA00009244"/>
    </source>
</evidence>
<comment type="caution">
    <text evidence="4">The sequence shown here is derived from an EMBL/GenBank/DDBJ whole genome shotgun (WGS) entry which is preliminary data.</text>
</comment>
<sequence length="296" mass="32423">MNKIKVGIIGTGNIGTDLLMKIQKSKILECGIFTGRDAASEGIKKADILGVNTSFDSIKAIEENPDCCDIVFDATSASFHLNHSIILKKMEKFIIDLTPSKIGKMCIPVINMNECLNLDNINLVTCGGQAAVPIACAITKVHPETEYIEIVSSISSKSAGPGTRANIDEYTQTTKDAILNFTGVKKAKAIIILNPAEPPVLMHNTIYALIKNPNLEKIKSEVNLIVKEIQQYVPGYKLKLEPIFENGRITIMIEVIGSGDFLPKYSGNLDVINCAAIKIAEEYAKRKILQKRCKNE</sequence>
<dbReference type="GO" id="GO:0008774">
    <property type="term" value="F:acetaldehyde dehydrogenase (acetylating) activity"/>
    <property type="evidence" value="ECO:0007669"/>
    <property type="project" value="InterPro"/>
</dbReference>
<dbReference type="InterPro" id="IPR000534">
    <property type="entry name" value="Semialdehyde_DH_NAD-bd"/>
</dbReference>
<evidence type="ECO:0000256" key="2">
    <source>
        <dbReference type="ARBA" id="ARBA00023027"/>
    </source>
</evidence>
<dbReference type="InterPro" id="IPR003361">
    <property type="entry name" value="Acetaldehyde_dehydrogenase"/>
</dbReference>